<proteinExistence type="inferred from homology"/>
<dbReference type="AlphaFoldDB" id="A0A5N4A582"/>
<dbReference type="GO" id="GO:0005886">
    <property type="term" value="C:plasma membrane"/>
    <property type="evidence" value="ECO:0007669"/>
    <property type="project" value="TreeGrafter"/>
</dbReference>
<dbReference type="Proteomes" id="UP000327044">
    <property type="component" value="Unassembled WGS sequence"/>
</dbReference>
<evidence type="ECO:0000256" key="13">
    <source>
        <dbReference type="SAM" id="Phobius"/>
    </source>
</evidence>
<dbReference type="PRINTS" id="PR01078">
    <property type="entry name" value="AMINACHANNEL"/>
</dbReference>
<evidence type="ECO:0000313" key="15">
    <source>
        <dbReference type="Proteomes" id="UP000327044"/>
    </source>
</evidence>
<feature type="transmembrane region" description="Helical" evidence="13">
    <location>
        <begin position="510"/>
        <end position="529"/>
    </location>
</feature>
<keyword evidence="7" id="KW-0915">Sodium</keyword>
<evidence type="ECO:0000256" key="8">
    <source>
        <dbReference type="ARBA" id="ARBA00023065"/>
    </source>
</evidence>
<organism evidence="14 15">
    <name type="scientific">Photinus pyralis</name>
    <name type="common">Common eastern firefly</name>
    <name type="synonym">Lampyris pyralis</name>
    <dbReference type="NCBI Taxonomy" id="7054"/>
    <lineage>
        <taxon>Eukaryota</taxon>
        <taxon>Metazoa</taxon>
        <taxon>Ecdysozoa</taxon>
        <taxon>Arthropoda</taxon>
        <taxon>Hexapoda</taxon>
        <taxon>Insecta</taxon>
        <taxon>Pterygota</taxon>
        <taxon>Neoptera</taxon>
        <taxon>Endopterygota</taxon>
        <taxon>Coleoptera</taxon>
        <taxon>Polyphaga</taxon>
        <taxon>Elateriformia</taxon>
        <taxon>Elateroidea</taxon>
        <taxon>Lampyridae</taxon>
        <taxon>Lampyrinae</taxon>
        <taxon>Photinus</taxon>
    </lineage>
</organism>
<evidence type="ECO:0000256" key="12">
    <source>
        <dbReference type="RuleBase" id="RU000679"/>
    </source>
</evidence>
<gene>
    <name evidence="14" type="ORF">PPYR_14378</name>
</gene>
<keyword evidence="5 12" id="KW-0812">Transmembrane</keyword>
<keyword evidence="6 13" id="KW-1133">Transmembrane helix</keyword>
<keyword evidence="8 12" id="KW-0406">Ion transport</keyword>
<evidence type="ECO:0000256" key="10">
    <source>
        <dbReference type="ARBA" id="ARBA00023201"/>
    </source>
</evidence>
<keyword evidence="9 13" id="KW-0472">Membrane</keyword>
<feature type="transmembrane region" description="Helical" evidence="13">
    <location>
        <begin position="46"/>
        <end position="64"/>
    </location>
</feature>
<evidence type="ECO:0000256" key="4">
    <source>
        <dbReference type="ARBA" id="ARBA00022461"/>
    </source>
</evidence>
<comment type="subcellular location">
    <subcellularLocation>
        <location evidence="1">Membrane</location>
        <topology evidence="1">Multi-pass membrane protein</topology>
    </subcellularLocation>
</comment>
<dbReference type="InterPro" id="IPR001873">
    <property type="entry name" value="ENaC"/>
</dbReference>
<evidence type="ECO:0008006" key="16">
    <source>
        <dbReference type="Google" id="ProtNLM"/>
    </source>
</evidence>
<keyword evidence="15" id="KW-1185">Reference proteome</keyword>
<keyword evidence="10 12" id="KW-0739">Sodium transport</keyword>
<dbReference type="PANTHER" id="PTHR11690:SF288">
    <property type="entry name" value="AMILORIDE-SENSITIVE NA+ CHANNEL-RELATED"/>
    <property type="match status" value="1"/>
</dbReference>
<dbReference type="Gene3D" id="1.10.287.770">
    <property type="entry name" value="YojJ-like"/>
    <property type="match status" value="1"/>
</dbReference>
<evidence type="ECO:0000256" key="5">
    <source>
        <dbReference type="ARBA" id="ARBA00022692"/>
    </source>
</evidence>
<comment type="similarity">
    <text evidence="2 12">Belongs to the amiloride-sensitive sodium channel (TC 1.A.6) family.</text>
</comment>
<accession>A0A5N4A582</accession>
<name>A0A5N4A582_PHOPY</name>
<dbReference type="Gene3D" id="2.60.470.10">
    <property type="entry name" value="Acid-sensing ion channels like domains"/>
    <property type="match status" value="1"/>
</dbReference>
<keyword evidence="4 12" id="KW-0894">Sodium channel</keyword>
<evidence type="ECO:0000256" key="1">
    <source>
        <dbReference type="ARBA" id="ARBA00004141"/>
    </source>
</evidence>
<sequence>MADGTKRSHPTFALNWKRYMSECCSNTSLHGFKFLGERNRSIFERLLWLLTLVICIFFCVINILEAYHKWQTSPVVVSFATTETPVWEIPFPAVTICPEVKTEKDIANYTDLVLKITRGEQLSDKQYVFYAKLQGLTVKPRIFRKKLLRYMSMVCSNDWPGNVDENDDNLTEDLYEFLFSVQPNVDHTVVECSWVGRDCTDQVRKWFTPIITPDGVCFTFNLMDRKDMFTDLAAQNYYRNRNVHHQRRSNWTWERGYSDKNDYDEMPRRTFMPGIHGGLQLTFWVESKNLDYLCTEAFQGYKVILHNPSQIPFTQDHYFRVGLNQALVAAVKPTIVKTSRQLAEYHPDSRECYFADEKRLMFFKSYDQFNCVHECLSNYTFRYCGCVSFEMPRLNSTPICGRLKRGCVTRAAGALFAVENNSSEPTDGSDFVEMCDCRQTCNSIHYETEISQTEWRWQQMESILSKNGSQKKMTDEYSKVQIFFRDLQFITSERNELYGLMDFLSSCGGLFGLFMGFSFISLVEIAYFVSVRLWCNYKKHGSHYWSGDAELLQLKIE</sequence>
<reference evidence="14 15" key="1">
    <citation type="journal article" date="2018" name="Elife">
        <title>Firefly genomes illuminate parallel origins of bioluminescence in beetles.</title>
        <authorList>
            <person name="Fallon T.R."/>
            <person name="Lower S.E."/>
            <person name="Chang C.H."/>
            <person name="Bessho-Uehara M."/>
            <person name="Martin G.J."/>
            <person name="Bewick A.J."/>
            <person name="Behringer M."/>
            <person name="Debat H.J."/>
            <person name="Wong I."/>
            <person name="Day J.C."/>
            <person name="Suvorov A."/>
            <person name="Silva C.J."/>
            <person name="Stanger-Hall K.F."/>
            <person name="Hall D.W."/>
            <person name="Schmitz R.J."/>
            <person name="Nelson D.R."/>
            <person name="Lewis S.M."/>
            <person name="Shigenobu S."/>
            <person name="Bybee S.M."/>
            <person name="Larracuente A.M."/>
            <person name="Oba Y."/>
            <person name="Weng J.K."/>
        </authorList>
    </citation>
    <scope>NUCLEOTIDE SEQUENCE [LARGE SCALE GENOMIC DNA]</scope>
    <source>
        <strain evidence="14">1611_PpyrPB1</strain>
        <tissue evidence="14">Whole body</tissue>
    </source>
</reference>
<evidence type="ECO:0000256" key="11">
    <source>
        <dbReference type="ARBA" id="ARBA00023303"/>
    </source>
</evidence>
<evidence type="ECO:0000256" key="2">
    <source>
        <dbReference type="ARBA" id="ARBA00007193"/>
    </source>
</evidence>
<protein>
    <recommendedName>
        <fullName evidence="16">Pickpocket protein 28</fullName>
    </recommendedName>
</protein>
<keyword evidence="3 12" id="KW-0813">Transport</keyword>
<dbReference type="InParanoid" id="A0A5N4A582"/>
<evidence type="ECO:0000256" key="7">
    <source>
        <dbReference type="ARBA" id="ARBA00023053"/>
    </source>
</evidence>
<dbReference type="EMBL" id="VVIM01000010">
    <property type="protein sequence ID" value="KAB0792419.1"/>
    <property type="molecule type" value="Genomic_DNA"/>
</dbReference>
<dbReference type="PANTHER" id="PTHR11690">
    <property type="entry name" value="AMILORIDE-SENSITIVE SODIUM CHANNEL-RELATED"/>
    <property type="match status" value="1"/>
</dbReference>
<evidence type="ECO:0000256" key="9">
    <source>
        <dbReference type="ARBA" id="ARBA00023136"/>
    </source>
</evidence>
<evidence type="ECO:0000313" key="14">
    <source>
        <dbReference type="EMBL" id="KAB0792419.1"/>
    </source>
</evidence>
<keyword evidence="11 12" id="KW-0407">Ion channel</keyword>
<evidence type="ECO:0000256" key="6">
    <source>
        <dbReference type="ARBA" id="ARBA00022989"/>
    </source>
</evidence>
<dbReference type="Pfam" id="PF00858">
    <property type="entry name" value="ASC"/>
    <property type="match status" value="1"/>
</dbReference>
<dbReference type="GO" id="GO:0015280">
    <property type="term" value="F:ligand-gated sodium channel activity"/>
    <property type="evidence" value="ECO:0007669"/>
    <property type="project" value="TreeGrafter"/>
</dbReference>
<comment type="caution">
    <text evidence="14">The sequence shown here is derived from an EMBL/GenBank/DDBJ whole genome shotgun (WGS) entry which is preliminary data.</text>
</comment>
<evidence type="ECO:0000256" key="3">
    <source>
        <dbReference type="ARBA" id="ARBA00022448"/>
    </source>
</evidence>